<evidence type="ECO:0000256" key="1">
    <source>
        <dbReference type="SAM" id="Coils"/>
    </source>
</evidence>
<evidence type="ECO:0000313" key="3">
    <source>
        <dbReference type="EMBL" id="KAF2732667.1"/>
    </source>
</evidence>
<keyword evidence="4" id="KW-1185">Reference proteome</keyword>
<evidence type="ECO:0000256" key="2">
    <source>
        <dbReference type="SAM" id="MobiDB-lite"/>
    </source>
</evidence>
<proteinExistence type="predicted"/>
<dbReference type="Gene3D" id="3.40.50.300">
    <property type="entry name" value="P-loop containing nucleotide triphosphate hydrolases"/>
    <property type="match status" value="1"/>
</dbReference>
<feature type="coiled-coil region" evidence="1">
    <location>
        <begin position="141"/>
        <end position="168"/>
    </location>
</feature>
<dbReference type="AlphaFoldDB" id="A0A9P4QWW9"/>
<feature type="region of interest" description="Disordered" evidence="2">
    <location>
        <begin position="269"/>
        <end position="292"/>
    </location>
</feature>
<feature type="compositionally biased region" description="Low complexity" evidence="2">
    <location>
        <begin position="283"/>
        <end position="292"/>
    </location>
</feature>
<evidence type="ECO:0000313" key="4">
    <source>
        <dbReference type="Proteomes" id="UP000799444"/>
    </source>
</evidence>
<comment type="caution">
    <text evidence="3">The sequence shown here is derived from an EMBL/GenBank/DDBJ whole genome shotgun (WGS) entry which is preliminary data.</text>
</comment>
<dbReference type="InterPro" id="IPR027417">
    <property type="entry name" value="P-loop_NTPase"/>
</dbReference>
<protein>
    <submittedName>
        <fullName evidence="3">Uncharacterized protein</fullName>
    </submittedName>
</protein>
<name>A0A9P4QWW9_9PLEO</name>
<dbReference type="Proteomes" id="UP000799444">
    <property type="component" value="Unassembled WGS sequence"/>
</dbReference>
<dbReference type="EMBL" id="ML996173">
    <property type="protein sequence ID" value="KAF2732667.1"/>
    <property type="molecule type" value="Genomic_DNA"/>
</dbReference>
<gene>
    <name evidence="3" type="ORF">EJ04DRAFT_553892</name>
</gene>
<reference evidence="3" key="1">
    <citation type="journal article" date="2020" name="Stud. Mycol.">
        <title>101 Dothideomycetes genomes: a test case for predicting lifestyles and emergence of pathogens.</title>
        <authorList>
            <person name="Haridas S."/>
            <person name="Albert R."/>
            <person name="Binder M."/>
            <person name="Bloem J."/>
            <person name="Labutti K."/>
            <person name="Salamov A."/>
            <person name="Andreopoulos B."/>
            <person name="Baker S."/>
            <person name="Barry K."/>
            <person name="Bills G."/>
            <person name="Bluhm B."/>
            <person name="Cannon C."/>
            <person name="Castanera R."/>
            <person name="Culley D."/>
            <person name="Daum C."/>
            <person name="Ezra D."/>
            <person name="Gonzalez J."/>
            <person name="Henrissat B."/>
            <person name="Kuo A."/>
            <person name="Liang C."/>
            <person name="Lipzen A."/>
            <person name="Lutzoni F."/>
            <person name="Magnuson J."/>
            <person name="Mondo S."/>
            <person name="Nolan M."/>
            <person name="Ohm R."/>
            <person name="Pangilinan J."/>
            <person name="Park H.-J."/>
            <person name="Ramirez L."/>
            <person name="Alfaro M."/>
            <person name="Sun H."/>
            <person name="Tritt A."/>
            <person name="Yoshinaga Y."/>
            <person name="Zwiers L.-H."/>
            <person name="Turgeon B."/>
            <person name="Goodwin S."/>
            <person name="Spatafora J."/>
            <person name="Crous P."/>
            <person name="Grigoriev I."/>
        </authorList>
    </citation>
    <scope>NUCLEOTIDE SEQUENCE</scope>
    <source>
        <strain evidence="3">CBS 125425</strain>
    </source>
</reference>
<organism evidence="3 4">
    <name type="scientific">Polyplosphaeria fusca</name>
    <dbReference type="NCBI Taxonomy" id="682080"/>
    <lineage>
        <taxon>Eukaryota</taxon>
        <taxon>Fungi</taxon>
        <taxon>Dikarya</taxon>
        <taxon>Ascomycota</taxon>
        <taxon>Pezizomycotina</taxon>
        <taxon>Dothideomycetes</taxon>
        <taxon>Pleosporomycetidae</taxon>
        <taxon>Pleosporales</taxon>
        <taxon>Tetraplosphaeriaceae</taxon>
        <taxon>Polyplosphaeria</taxon>
    </lineage>
</organism>
<keyword evidence="1" id="KW-0175">Coiled coil</keyword>
<sequence length="330" mass="36929">MEGSTLKNLDMFRKLCGDKNLKNVVLATTKWSRVRPDVGARREQELSRHFWATMIERGSRVARVGDDESSTTELVMSMAPNKPMILQLQEELAAGRKLFETAAGSAVEQEIRRIEAEYRVQLAATKLEMHEARSRDNKRLRRAHRDEMQKLEARIEELSADRRKLRKKRTAIAKCSRRWWQRSWHCLELCGTKTMRPGVWTCTTLDTVMRRATGRATGSAIWSRVWAELASSWRATIRGGRAALGKGLGGLGGARQAGMWWSVRGCATSNQQGKSDRRGSPSTAGATAATKTAVRECVQAGTKSDAEMKGLRAPEVASLMQRVACRVRDA</sequence>
<accession>A0A9P4QWW9</accession>
<dbReference type="OrthoDB" id="8954335at2759"/>